<name>A0A645EVQ1_9ZZZZ</name>
<organism evidence="1">
    <name type="scientific">bioreactor metagenome</name>
    <dbReference type="NCBI Taxonomy" id="1076179"/>
    <lineage>
        <taxon>unclassified sequences</taxon>
        <taxon>metagenomes</taxon>
        <taxon>ecological metagenomes</taxon>
    </lineage>
</organism>
<dbReference type="EMBL" id="VSSQ01051998">
    <property type="protein sequence ID" value="MPN06105.1"/>
    <property type="molecule type" value="Genomic_DNA"/>
</dbReference>
<evidence type="ECO:0000313" key="1">
    <source>
        <dbReference type="EMBL" id="MPN06105.1"/>
    </source>
</evidence>
<gene>
    <name evidence="1" type="ORF">SDC9_153360</name>
</gene>
<accession>A0A645EVQ1</accession>
<protein>
    <submittedName>
        <fullName evidence="1">Uncharacterized protein</fullName>
    </submittedName>
</protein>
<reference evidence="1" key="1">
    <citation type="submission" date="2019-08" db="EMBL/GenBank/DDBJ databases">
        <authorList>
            <person name="Kucharzyk K."/>
            <person name="Murdoch R.W."/>
            <person name="Higgins S."/>
            <person name="Loffler F."/>
        </authorList>
    </citation>
    <scope>NUCLEOTIDE SEQUENCE</scope>
</reference>
<comment type="caution">
    <text evidence="1">The sequence shown here is derived from an EMBL/GenBank/DDBJ whole genome shotgun (WGS) entry which is preliminary data.</text>
</comment>
<dbReference type="AlphaFoldDB" id="A0A645EVQ1"/>
<sequence>MDNKQVMCHSLLTSKSELFEYMIIRTADKDACLFYANIFYKLKVILVRSDPCCYLRKFISEFHTFFKRFTVFFAVNKKFCLFDKSVGSAEPVKHVVYFNNLFY</sequence>
<proteinExistence type="predicted"/>